<organism evidence="1 2">
    <name type="scientific">Phytophthora aleatoria</name>
    <dbReference type="NCBI Taxonomy" id="2496075"/>
    <lineage>
        <taxon>Eukaryota</taxon>
        <taxon>Sar</taxon>
        <taxon>Stramenopiles</taxon>
        <taxon>Oomycota</taxon>
        <taxon>Peronosporomycetes</taxon>
        <taxon>Peronosporales</taxon>
        <taxon>Peronosporaceae</taxon>
        <taxon>Phytophthora</taxon>
    </lineage>
</organism>
<evidence type="ECO:0000313" key="2">
    <source>
        <dbReference type="Proteomes" id="UP000709295"/>
    </source>
</evidence>
<keyword evidence="2" id="KW-1185">Reference proteome</keyword>
<comment type="caution">
    <text evidence="1">The sequence shown here is derived from an EMBL/GenBank/DDBJ whole genome shotgun (WGS) entry which is preliminary data.</text>
</comment>
<sequence>MIRKRGYALRGKKVAIRGDFERKPRGTFDRVEFTKCCQDFVHCPRRPVRQYPGCNSVWILDGATIHRHPEIIHYLRSVEFLFGYVKRSFQRHYLECSGRDLLPFVVQTFRRFQALYMSKIFQHCGWKIQGYFDPVGPLSIERRAQPELTVEGSSPDELKFTDIEAES</sequence>
<dbReference type="EMBL" id="JAENGY010000960">
    <property type="protein sequence ID" value="KAG6954306.1"/>
    <property type="molecule type" value="Genomic_DNA"/>
</dbReference>
<proteinExistence type="predicted"/>
<dbReference type="Proteomes" id="UP000709295">
    <property type="component" value="Unassembled WGS sequence"/>
</dbReference>
<gene>
    <name evidence="1" type="ORF">JG688_00012431</name>
</gene>
<accession>A0A8J5M4M4</accession>
<evidence type="ECO:0000313" key="1">
    <source>
        <dbReference type="EMBL" id="KAG6954306.1"/>
    </source>
</evidence>
<protein>
    <submittedName>
        <fullName evidence="1">Uncharacterized protein</fullName>
    </submittedName>
</protein>
<dbReference type="AlphaFoldDB" id="A0A8J5M4M4"/>
<name>A0A8J5M4M4_9STRA</name>
<reference evidence="1" key="1">
    <citation type="submission" date="2021-01" db="EMBL/GenBank/DDBJ databases">
        <title>Phytophthora aleatoria, a newly-described species from Pinus radiata is distinct from Phytophthora cactorum isolates based on comparative genomics.</title>
        <authorList>
            <person name="Mcdougal R."/>
            <person name="Panda P."/>
            <person name="Williams N."/>
            <person name="Studholme D.J."/>
        </authorList>
    </citation>
    <scope>NUCLEOTIDE SEQUENCE</scope>
    <source>
        <strain evidence="1">NZFS 4037</strain>
    </source>
</reference>